<dbReference type="SUPFAM" id="SSF50447">
    <property type="entry name" value="Translation proteins"/>
    <property type="match status" value="2"/>
</dbReference>
<evidence type="ECO:0000256" key="4">
    <source>
        <dbReference type="ARBA" id="ARBA00022917"/>
    </source>
</evidence>
<dbReference type="InterPro" id="IPR009000">
    <property type="entry name" value="Transl_B-barrel_sf"/>
</dbReference>
<accession>A0A922L1K0</accession>
<organism evidence="8 9">
    <name type="scientific">Dermatophagoides farinae</name>
    <name type="common">American house dust mite</name>
    <dbReference type="NCBI Taxonomy" id="6954"/>
    <lineage>
        <taxon>Eukaryota</taxon>
        <taxon>Metazoa</taxon>
        <taxon>Ecdysozoa</taxon>
        <taxon>Arthropoda</taxon>
        <taxon>Chelicerata</taxon>
        <taxon>Arachnida</taxon>
        <taxon>Acari</taxon>
        <taxon>Acariformes</taxon>
        <taxon>Sarcoptiformes</taxon>
        <taxon>Astigmata</taxon>
        <taxon>Psoroptidia</taxon>
        <taxon>Analgoidea</taxon>
        <taxon>Pyroglyphidae</taxon>
        <taxon>Dermatophagoidinae</taxon>
        <taxon>Dermatophagoides</taxon>
    </lineage>
</organism>
<dbReference type="FunFam" id="3.40.50.300:FF:000019">
    <property type="entry name" value="Translation initiation factor IF-2"/>
    <property type="match status" value="1"/>
</dbReference>
<feature type="domain" description="Tr-type G" evidence="6">
    <location>
        <begin position="68"/>
        <end position="248"/>
    </location>
</feature>
<evidence type="ECO:0000256" key="1">
    <source>
        <dbReference type="ARBA" id="ARBA00007733"/>
    </source>
</evidence>
<keyword evidence="4" id="KW-0648">Protein biosynthesis</keyword>
<dbReference type="InterPro" id="IPR005225">
    <property type="entry name" value="Small_GTP-bd"/>
</dbReference>
<dbReference type="PANTHER" id="PTHR43381">
    <property type="entry name" value="TRANSLATION INITIATION FACTOR IF-2-RELATED"/>
    <property type="match status" value="1"/>
</dbReference>
<dbReference type="AlphaFoldDB" id="A0A922L1K0"/>
<dbReference type="GO" id="GO:0005737">
    <property type="term" value="C:cytoplasm"/>
    <property type="evidence" value="ECO:0007669"/>
    <property type="project" value="TreeGrafter"/>
</dbReference>
<dbReference type="NCBIfam" id="TIGR00231">
    <property type="entry name" value="small_GTP"/>
    <property type="match status" value="1"/>
</dbReference>
<keyword evidence="9" id="KW-1185">Reference proteome</keyword>
<evidence type="ECO:0000256" key="3">
    <source>
        <dbReference type="ARBA" id="ARBA00022741"/>
    </source>
</evidence>
<dbReference type="Gene3D" id="3.40.50.10050">
    <property type="entry name" value="Translation initiation factor IF- 2, domain 3"/>
    <property type="match status" value="1"/>
</dbReference>
<reference evidence="8" key="4">
    <citation type="journal article" date="2022" name="Res Sq">
        <title>Comparative Genomics Reveals Insights into the Divergent Evolution of Astigmatic Mites and Household Pest Adaptations.</title>
        <authorList>
            <person name="Xiong Q."/>
            <person name="Wan A.T.-Y."/>
            <person name="Liu X.-Y."/>
            <person name="Fung C.S.-H."/>
            <person name="Xiao X."/>
            <person name="Malainual N."/>
            <person name="Hou J."/>
            <person name="Wang L."/>
            <person name="Wang M."/>
            <person name="Yang K."/>
            <person name="Cui Y."/>
            <person name="Leung E."/>
            <person name="Nong W."/>
            <person name="Shin S.-K."/>
            <person name="Au S."/>
            <person name="Jeong K.Y."/>
            <person name="Chew F.T."/>
            <person name="Hui J."/>
            <person name="Leung T.F."/>
            <person name="Tungtrongchitr A."/>
            <person name="Zhong N."/>
            <person name="Liu Z."/>
            <person name="Tsui S."/>
        </authorList>
    </citation>
    <scope>NUCLEOTIDE SEQUENCE</scope>
    <source>
        <strain evidence="8">Derf</strain>
        <tissue evidence="8">Whole organism</tissue>
    </source>
</reference>
<dbReference type="InterPro" id="IPR000795">
    <property type="entry name" value="T_Tr_GTP-bd_dom"/>
</dbReference>
<gene>
    <name evidence="8" type="primary">MTIF2</name>
    <name evidence="8" type="ORF">DERF_012288</name>
    <name evidence="7" type="ORF">HUG17_9046</name>
</gene>
<dbReference type="Pfam" id="PF22042">
    <property type="entry name" value="EF-G_D2"/>
    <property type="match status" value="1"/>
</dbReference>
<evidence type="ECO:0000313" key="8">
    <source>
        <dbReference type="EMBL" id="KAH9501440.1"/>
    </source>
</evidence>
<dbReference type="InterPro" id="IPR053905">
    <property type="entry name" value="EF-G-like_DII"/>
</dbReference>
<name>A0A922L1K0_DERFA</name>
<sequence>MQIRPLSLSMRIYFRLSSSMRAALTKSYSTKFKNDIENHHQQDQITAESIVERIKNYSQLKQGKEFRIRPPIVTIMGHVDHGKTTLLDSIRKSELVKQEHGGITQHIGAFVVSLQDDKNIRQSRIEDLVVFLDTPGHKAFSSMRERGALVTDIIVLVVAADDGVMEQTIESISFAQKSQVPIIVAINKIDKIQNNPDLIENVKFGLKSQGIVLEEDGGDIQSIKISALKGEGIYELKEAIIALAETLELRAPIDGNVEGSIIESSIHPHRGRLTTILVQQGTLKRSDILISTNSRNGNVSWAKVRAMFDEYGQVINEVQPGFSAQVIGWRDDTLPDAGDQVWQFNSEKQVRDILGMSKELERQIRLSIDAKAIEQKREEHDTVYKTELAARREAGIRYKRKRSSIPRTKLIQTEGDEFKTSIVLKADVNGSLEVLLDLFDSYPNETSPAKLNLIHYGLGNVTENDIELASCFPNGMIYTFNVGVFTPALLKHAKELNIPIKRFNVIYHLVDHLKETLQERMPFVDKEEILGEAIVIQEFVVNDKKKKVPVAGSRCSKGILKKNALYKLIRNGHIIAKDLKLSSMRHHKDEVDTIKKDFDCGLMIADNIISNKSGQVIRFQSQDLLICYQLVNVHLPLQWKPKGF</sequence>
<dbReference type="FunFam" id="3.40.50.10050:FF:000001">
    <property type="entry name" value="Translation initiation factor IF-2"/>
    <property type="match status" value="1"/>
</dbReference>
<dbReference type="OrthoDB" id="361630at2759"/>
<dbReference type="GO" id="GO:0003743">
    <property type="term" value="F:translation initiation factor activity"/>
    <property type="evidence" value="ECO:0007669"/>
    <property type="project" value="UniProtKB-KW"/>
</dbReference>
<keyword evidence="2 8" id="KW-0396">Initiation factor</keyword>
<dbReference type="PROSITE" id="PS51722">
    <property type="entry name" value="G_TR_2"/>
    <property type="match status" value="1"/>
</dbReference>
<dbReference type="Pfam" id="PF00009">
    <property type="entry name" value="GTP_EFTU"/>
    <property type="match status" value="1"/>
</dbReference>
<dbReference type="InterPro" id="IPR027417">
    <property type="entry name" value="P-loop_NTPase"/>
</dbReference>
<evidence type="ECO:0000313" key="7">
    <source>
        <dbReference type="EMBL" id="KAH7637942.1"/>
    </source>
</evidence>
<reference evidence="7" key="2">
    <citation type="submission" date="2020-06" db="EMBL/GenBank/DDBJ databases">
        <authorList>
            <person name="Ji K."/>
            <person name="Li J."/>
        </authorList>
    </citation>
    <scope>NUCLEOTIDE SEQUENCE</scope>
    <source>
        <strain evidence="7">JKM2019</strain>
        <tissue evidence="7">Whole body</tissue>
    </source>
</reference>
<dbReference type="Gene3D" id="3.40.50.300">
    <property type="entry name" value="P-loop containing nucleotide triphosphate hydrolases"/>
    <property type="match status" value="1"/>
</dbReference>
<dbReference type="GO" id="GO:0003924">
    <property type="term" value="F:GTPase activity"/>
    <property type="evidence" value="ECO:0007669"/>
    <property type="project" value="InterPro"/>
</dbReference>
<dbReference type="Proteomes" id="UP000828236">
    <property type="component" value="Unassembled WGS sequence"/>
</dbReference>
<dbReference type="SUPFAM" id="SSF52540">
    <property type="entry name" value="P-loop containing nucleoside triphosphate hydrolases"/>
    <property type="match status" value="1"/>
</dbReference>
<protein>
    <submittedName>
        <fullName evidence="7 8">Translation initiation factor if-2</fullName>
    </submittedName>
</protein>
<comment type="caution">
    <text evidence="8">The sequence shown here is derived from an EMBL/GenBank/DDBJ whole genome shotgun (WGS) entry which is preliminary data.</text>
</comment>
<dbReference type="InterPro" id="IPR023115">
    <property type="entry name" value="TIF_IF2_dom3"/>
</dbReference>
<dbReference type="Gene3D" id="2.40.30.10">
    <property type="entry name" value="Translation factors"/>
    <property type="match status" value="2"/>
</dbReference>
<dbReference type="GO" id="GO:0005525">
    <property type="term" value="F:GTP binding"/>
    <property type="evidence" value="ECO:0007669"/>
    <property type="project" value="UniProtKB-KW"/>
</dbReference>
<reference evidence="7" key="3">
    <citation type="journal article" date="2021" name="World Allergy Organ. J.">
        <title>Chromosome-level assembly of Dermatophagoides farinae genome and transcriptome reveals two novel allergens Der f 37 and Der f 39.</title>
        <authorList>
            <person name="Chen J."/>
            <person name="Cai Z."/>
            <person name="Fan D."/>
            <person name="Hu J."/>
            <person name="Hou Y."/>
            <person name="He Y."/>
            <person name="Zhang Z."/>
            <person name="Zhao Z."/>
            <person name="Gao P."/>
            <person name="Hu W."/>
            <person name="Sun J."/>
            <person name="Li J."/>
            <person name="Ji K."/>
        </authorList>
    </citation>
    <scope>NUCLEOTIDE SEQUENCE</scope>
    <source>
        <strain evidence="7">JKM2019</strain>
    </source>
</reference>
<dbReference type="EMBL" id="SDOV01000008">
    <property type="protein sequence ID" value="KAH7637942.1"/>
    <property type="molecule type" value="Genomic_DNA"/>
</dbReference>
<keyword evidence="3" id="KW-0547">Nucleotide-binding</keyword>
<reference evidence="8" key="1">
    <citation type="submission" date="2013-05" db="EMBL/GenBank/DDBJ databases">
        <authorList>
            <person name="Yim A.K.Y."/>
            <person name="Chan T.F."/>
            <person name="Ji K.M."/>
            <person name="Liu X.Y."/>
            <person name="Zhou J.W."/>
            <person name="Li R.Q."/>
            <person name="Yang K.Y."/>
            <person name="Li J."/>
            <person name="Li M."/>
            <person name="Law P.T.W."/>
            <person name="Wu Y.L."/>
            <person name="Cai Z.L."/>
            <person name="Qin H."/>
            <person name="Bao Y."/>
            <person name="Leung R.K.K."/>
            <person name="Ng P.K.S."/>
            <person name="Zou J."/>
            <person name="Zhong X.J."/>
            <person name="Ran P.X."/>
            <person name="Zhong N.S."/>
            <person name="Liu Z.G."/>
            <person name="Tsui S.K.W."/>
        </authorList>
    </citation>
    <scope>NUCLEOTIDE SEQUENCE</scope>
    <source>
        <strain evidence="8">Derf</strain>
        <tissue evidence="8">Whole organism</tissue>
    </source>
</reference>
<dbReference type="EMBL" id="ASGP02000006">
    <property type="protein sequence ID" value="KAH9501440.1"/>
    <property type="molecule type" value="Genomic_DNA"/>
</dbReference>
<evidence type="ECO:0000313" key="9">
    <source>
        <dbReference type="Proteomes" id="UP000790347"/>
    </source>
</evidence>
<dbReference type="PANTHER" id="PTHR43381:SF20">
    <property type="entry name" value="TRANSLATION INITIATION FACTOR IF-2, MITOCHONDRIAL"/>
    <property type="match status" value="1"/>
</dbReference>
<evidence type="ECO:0000256" key="2">
    <source>
        <dbReference type="ARBA" id="ARBA00022540"/>
    </source>
</evidence>
<dbReference type="SUPFAM" id="SSF52156">
    <property type="entry name" value="Initiation factor IF2/eIF5b, domain 3"/>
    <property type="match status" value="1"/>
</dbReference>
<dbReference type="Pfam" id="PF11987">
    <property type="entry name" value="IF-2"/>
    <property type="match status" value="1"/>
</dbReference>
<dbReference type="Proteomes" id="UP000790347">
    <property type="component" value="Unassembled WGS sequence"/>
</dbReference>
<dbReference type="InterPro" id="IPR036925">
    <property type="entry name" value="TIF_IF2_dom3_sf"/>
</dbReference>
<keyword evidence="5" id="KW-0342">GTP-binding</keyword>
<dbReference type="PRINTS" id="PR00315">
    <property type="entry name" value="ELONGATNFCT"/>
</dbReference>
<comment type="similarity">
    <text evidence="1">Belongs to the TRAFAC class translation factor GTPase superfamily. Classic translation factor GTPase family. IF-2 subfamily.</text>
</comment>
<dbReference type="CDD" id="cd01887">
    <property type="entry name" value="IF2_eIF5B"/>
    <property type="match status" value="1"/>
</dbReference>
<proteinExistence type="inferred from homology"/>
<evidence type="ECO:0000259" key="6">
    <source>
        <dbReference type="PROSITE" id="PS51722"/>
    </source>
</evidence>
<dbReference type="InterPro" id="IPR015760">
    <property type="entry name" value="TIF_IF2"/>
</dbReference>
<evidence type="ECO:0000256" key="5">
    <source>
        <dbReference type="ARBA" id="ARBA00023134"/>
    </source>
</evidence>